<dbReference type="Proteomes" id="UP000238327">
    <property type="component" value="Chromosome"/>
</dbReference>
<dbReference type="SMART" id="SM00260">
    <property type="entry name" value="CheW"/>
    <property type="match status" value="1"/>
</dbReference>
<evidence type="ECO:0000313" key="6">
    <source>
        <dbReference type="Proteomes" id="UP000238327"/>
    </source>
</evidence>
<dbReference type="Gene3D" id="2.40.50.180">
    <property type="entry name" value="CheA-289, Domain 4"/>
    <property type="match status" value="1"/>
</dbReference>
<dbReference type="EMBL" id="CP027657">
    <property type="protein sequence ID" value="AVO54098.1"/>
    <property type="molecule type" value="Genomic_DNA"/>
</dbReference>
<dbReference type="InterPro" id="IPR002545">
    <property type="entry name" value="CheW-lke_dom"/>
</dbReference>
<name>A0A2R3QQU7_ECTME</name>
<dbReference type="InterPro" id="IPR036061">
    <property type="entry name" value="CheW-like_dom_sf"/>
</dbReference>
<dbReference type="OrthoDB" id="21516at2"/>
<reference evidence="5 6" key="1">
    <citation type="submission" date="2018-03" db="EMBL/GenBank/DDBJ databases">
        <title>Complete genome sequence and methylome analysis of Pseudomonas mendocina NEB 698.</title>
        <authorList>
            <person name="Morgan R.D."/>
        </authorList>
    </citation>
    <scope>NUCLEOTIDE SEQUENCE [LARGE SCALE GENOMIC DNA]</scope>
    <source>
        <strain evidence="5 6">NEB698</strain>
    </source>
</reference>
<dbReference type="PANTHER" id="PTHR22617">
    <property type="entry name" value="CHEMOTAXIS SENSOR HISTIDINE KINASE-RELATED"/>
    <property type="match status" value="1"/>
</dbReference>
<dbReference type="GO" id="GO:0006935">
    <property type="term" value="P:chemotaxis"/>
    <property type="evidence" value="ECO:0007669"/>
    <property type="project" value="InterPro"/>
</dbReference>
<evidence type="ECO:0000313" key="5">
    <source>
        <dbReference type="EMBL" id="AVO54098.1"/>
    </source>
</evidence>
<evidence type="ECO:0000256" key="2">
    <source>
        <dbReference type="ARBA" id="ARBA00021483"/>
    </source>
</evidence>
<dbReference type="Pfam" id="PF01584">
    <property type="entry name" value="CheW"/>
    <property type="match status" value="1"/>
</dbReference>
<keyword evidence="3" id="KW-0963">Cytoplasm</keyword>
<accession>A0A2R3QQU7</accession>
<evidence type="ECO:0000256" key="1">
    <source>
        <dbReference type="ARBA" id="ARBA00004496"/>
    </source>
</evidence>
<gene>
    <name evidence="5" type="ORF">C7A17_15425</name>
</gene>
<protein>
    <recommendedName>
        <fullName evidence="2">Chemotaxis protein CheW</fullName>
    </recommendedName>
</protein>
<feature type="domain" description="CheW-like" evidence="4">
    <location>
        <begin position="79"/>
        <end position="225"/>
    </location>
</feature>
<dbReference type="InterPro" id="IPR039315">
    <property type="entry name" value="CheW"/>
</dbReference>
<proteinExistence type="predicted"/>
<dbReference type="STRING" id="1001585.MDS_4138"/>
<organism evidence="5 6">
    <name type="scientific">Ectopseudomonas mendocina</name>
    <name type="common">Pseudomonas mendocina</name>
    <dbReference type="NCBI Taxonomy" id="300"/>
    <lineage>
        <taxon>Bacteria</taxon>
        <taxon>Pseudomonadati</taxon>
        <taxon>Pseudomonadota</taxon>
        <taxon>Gammaproteobacteria</taxon>
        <taxon>Pseudomonadales</taxon>
        <taxon>Pseudomonadaceae</taxon>
        <taxon>Ectopseudomonas</taxon>
    </lineage>
</organism>
<dbReference type="PANTHER" id="PTHR22617:SF45">
    <property type="entry name" value="CHEMOTAXIS PROTEIN CHEW"/>
    <property type="match status" value="1"/>
</dbReference>
<evidence type="ECO:0000256" key="3">
    <source>
        <dbReference type="ARBA" id="ARBA00022490"/>
    </source>
</evidence>
<dbReference type="GO" id="GO:0005829">
    <property type="term" value="C:cytosol"/>
    <property type="evidence" value="ECO:0007669"/>
    <property type="project" value="TreeGrafter"/>
</dbReference>
<dbReference type="Gene3D" id="2.30.30.40">
    <property type="entry name" value="SH3 Domains"/>
    <property type="match status" value="1"/>
</dbReference>
<dbReference type="GO" id="GO:0007165">
    <property type="term" value="P:signal transduction"/>
    <property type="evidence" value="ECO:0007669"/>
    <property type="project" value="InterPro"/>
</dbReference>
<evidence type="ECO:0000259" key="4">
    <source>
        <dbReference type="PROSITE" id="PS50851"/>
    </source>
</evidence>
<dbReference type="SUPFAM" id="SSF50341">
    <property type="entry name" value="CheW-like"/>
    <property type="match status" value="1"/>
</dbReference>
<dbReference type="AlphaFoldDB" id="A0A2R3QQU7"/>
<dbReference type="RefSeq" id="WP_106738844.1">
    <property type="nucleotide sequence ID" value="NZ_CP027657.1"/>
</dbReference>
<dbReference type="PROSITE" id="PS50851">
    <property type="entry name" value="CHEW"/>
    <property type="match status" value="1"/>
</dbReference>
<sequence length="228" mass="25143">MTDSVDLIQQTHAAVDDCWNRIGVFGDKSCPQLERHIHCRNCEVYGAAAIALLDRYGSTLELDESQYGQDEAPQEAGEQRSLLIFRLGEQWLAIASRRLAEVMPVSPIHVLPHRKTRGLLGVTNVRGTLVACLSLGELLGLEAQELRRANQRVIPRMLILQSESGPLVAPVDEVSGIQRIALEKISTSKGEDSRTISRFAAGVLQWQGQSITLLDDEQLLQHMIGSLA</sequence>
<comment type="subcellular location">
    <subcellularLocation>
        <location evidence="1">Cytoplasm</location>
    </subcellularLocation>
</comment>